<evidence type="ECO:0000256" key="1">
    <source>
        <dbReference type="ARBA" id="ARBA00004635"/>
    </source>
</evidence>
<evidence type="ECO:0000313" key="8">
    <source>
        <dbReference type="Proteomes" id="UP000062260"/>
    </source>
</evidence>
<dbReference type="Pfam" id="PF03180">
    <property type="entry name" value="Lipoprotein_9"/>
    <property type="match status" value="1"/>
</dbReference>
<protein>
    <submittedName>
        <fullName evidence="7">Uncharacterized protein</fullName>
    </submittedName>
</protein>
<accession>A0A0X8FKQ3</accession>
<keyword evidence="5" id="KW-0564">Palmitate</keyword>
<dbReference type="EMBL" id="CP014163">
    <property type="protein sequence ID" value="AMB99106.1"/>
    <property type="molecule type" value="Genomic_DNA"/>
</dbReference>
<dbReference type="STRING" id="128944.AWM75_03410"/>
<organism evidence="7 8">
    <name type="scientific">Aerococcus urinaehominis</name>
    <dbReference type="NCBI Taxonomy" id="128944"/>
    <lineage>
        <taxon>Bacteria</taxon>
        <taxon>Bacillati</taxon>
        <taxon>Bacillota</taxon>
        <taxon>Bacilli</taxon>
        <taxon>Lactobacillales</taxon>
        <taxon>Aerococcaceae</taxon>
        <taxon>Aerococcus</taxon>
    </lineage>
</organism>
<comment type="similarity">
    <text evidence="2">Belongs to the NlpA lipoprotein family.</text>
</comment>
<reference evidence="7 8" key="1">
    <citation type="journal article" date="2016" name="Genome Announc.">
        <title>Complete Genome Sequences of Aerococcus christensenii CCUG 28831T, Aerococcus sanguinicola CCUG 43001T, Aerococcus urinae CCUG 36881T, Aerococcus urinaeequi CCUG 28094T, Aerococcus urinaehominis CCUG 42038 BT, and Aerococcus viridans CCUG 4311T.</title>
        <authorList>
            <person name="Carkaci D."/>
            <person name="Dargis R."/>
            <person name="Nielsen X.C."/>
            <person name="Skovgaard O."/>
            <person name="Fuursted K."/>
            <person name="Christensen J.J."/>
        </authorList>
    </citation>
    <scope>NUCLEOTIDE SEQUENCE [LARGE SCALE GENOMIC DNA]</scope>
    <source>
        <strain evidence="7 8">CCUG42038B</strain>
    </source>
</reference>
<dbReference type="PANTHER" id="PTHR30429">
    <property type="entry name" value="D-METHIONINE-BINDING LIPOPROTEIN METQ"/>
    <property type="match status" value="1"/>
</dbReference>
<dbReference type="PANTHER" id="PTHR30429:SF0">
    <property type="entry name" value="METHIONINE-BINDING LIPOPROTEIN METQ"/>
    <property type="match status" value="1"/>
</dbReference>
<dbReference type="SUPFAM" id="SSF53850">
    <property type="entry name" value="Periplasmic binding protein-like II"/>
    <property type="match status" value="1"/>
</dbReference>
<keyword evidence="3" id="KW-0732">Signal</keyword>
<dbReference type="InterPro" id="IPR004872">
    <property type="entry name" value="Lipoprotein_NlpA"/>
</dbReference>
<evidence type="ECO:0000256" key="3">
    <source>
        <dbReference type="ARBA" id="ARBA00022729"/>
    </source>
</evidence>
<name>A0A0X8FKQ3_9LACT</name>
<keyword evidence="6" id="KW-0449">Lipoprotein</keyword>
<keyword evidence="4" id="KW-0472">Membrane</keyword>
<keyword evidence="8" id="KW-1185">Reference proteome</keyword>
<proteinExistence type="inferred from homology"/>
<dbReference type="OrthoDB" id="9812878at2"/>
<dbReference type="Proteomes" id="UP000062260">
    <property type="component" value="Chromosome"/>
</dbReference>
<dbReference type="GO" id="GO:0016020">
    <property type="term" value="C:membrane"/>
    <property type="evidence" value="ECO:0007669"/>
    <property type="project" value="UniProtKB-SubCell"/>
</dbReference>
<evidence type="ECO:0000256" key="6">
    <source>
        <dbReference type="ARBA" id="ARBA00023288"/>
    </source>
</evidence>
<evidence type="ECO:0000256" key="5">
    <source>
        <dbReference type="ARBA" id="ARBA00023139"/>
    </source>
</evidence>
<dbReference type="PROSITE" id="PS51257">
    <property type="entry name" value="PROKAR_LIPOPROTEIN"/>
    <property type="match status" value="1"/>
</dbReference>
<sequence>MKLKQLKWLGLALVTSLLLTACGQTNKQGASNIDDTKIIRVATSPGPYSELFLNEVKPVLEAQGYTIENRDFDDLQRVNVAIDEGSMDLNVEQHTLYMSNYNEEAGGNLVGLTPIPTVPTAIFGGTKDSLDQVQPGDIVAVSDDPADITRSMLLLEKAGWISLDPNVKPMDITENDIIENKAGVEFRFVKPAIIPRNLEDAAYGIIPGSTFYDSGMSSTDALLEEDMLPDLELQAVTRADEADSQWAKDLVAVYQSDDLKARIQEINAENDRVNWLWPTSLKNN</sequence>
<evidence type="ECO:0000313" key="7">
    <source>
        <dbReference type="EMBL" id="AMB99106.1"/>
    </source>
</evidence>
<dbReference type="Gene3D" id="3.40.190.10">
    <property type="entry name" value="Periplasmic binding protein-like II"/>
    <property type="match status" value="2"/>
</dbReference>
<evidence type="ECO:0000256" key="4">
    <source>
        <dbReference type="ARBA" id="ARBA00023136"/>
    </source>
</evidence>
<dbReference type="RefSeq" id="WP_067978228.1">
    <property type="nucleotide sequence ID" value="NZ_CP014163.1"/>
</dbReference>
<dbReference type="AlphaFoldDB" id="A0A0X8FKQ3"/>
<gene>
    <name evidence="7" type="ORF">AWM75_03410</name>
</gene>
<comment type="subcellular location">
    <subcellularLocation>
        <location evidence="1">Membrane</location>
        <topology evidence="1">Lipid-anchor</topology>
    </subcellularLocation>
</comment>
<evidence type="ECO:0000256" key="2">
    <source>
        <dbReference type="ARBA" id="ARBA00008973"/>
    </source>
</evidence>
<reference evidence="8" key="2">
    <citation type="submission" date="2016-01" db="EMBL/GenBank/DDBJ databases">
        <title>Six Aerococcus type strain genome sequencing and assembly using PacBio and Illumina Hiseq.</title>
        <authorList>
            <person name="Carkaci D."/>
            <person name="Dargis R."/>
            <person name="Nielsen X.C."/>
            <person name="Skovgaard O."/>
            <person name="Fuursted K."/>
            <person name="Christensen J.J."/>
        </authorList>
    </citation>
    <scope>NUCLEOTIDE SEQUENCE [LARGE SCALE GENOMIC DNA]</scope>
    <source>
        <strain evidence="8">CCUG42038B</strain>
    </source>
</reference>
<dbReference type="KEGG" id="auh:AWM75_03410"/>